<comment type="caution">
    <text evidence="1">The sequence shown here is derived from an EMBL/GenBank/DDBJ whole genome shotgun (WGS) entry which is preliminary data.</text>
</comment>
<accession>A0A835C2F2</accession>
<sequence>MYKFKRVVPQMSETGRIASCFGIRIDLMLEWDS</sequence>
<reference evidence="1" key="1">
    <citation type="submission" date="2020-09" db="EMBL/GenBank/DDBJ databases">
        <title>Genome-Enabled Discovery of Anthraquinone Biosynthesis in Senna tora.</title>
        <authorList>
            <person name="Kang S.-H."/>
            <person name="Pandey R.P."/>
            <person name="Lee C.-M."/>
            <person name="Sim J.-S."/>
            <person name="Jeong J.-T."/>
            <person name="Choi B.-S."/>
            <person name="Jung M."/>
            <person name="Ginzburg D."/>
            <person name="Zhao K."/>
            <person name="Won S.Y."/>
            <person name="Oh T.-J."/>
            <person name="Yu Y."/>
            <person name="Kim N.-H."/>
            <person name="Lee O.R."/>
            <person name="Lee T.-H."/>
            <person name="Bashyal P."/>
            <person name="Kim T.-S."/>
            <person name="Lee W.-H."/>
            <person name="Kawkins C."/>
            <person name="Kim C.-K."/>
            <person name="Kim J.S."/>
            <person name="Ahn B.O."/>
            <person name="Rhee S.Y."/>
            <person name="Sohng J.K."/>
        </authorList>
    </citation>
    <scope>NUCLEOTIDE SEQUENCE</scope>
    <source>
        <tissue evidence="1">Leaf</tissue>
    </source>
</reference>
<dbReference type="Proteomes" id="UP000634136">
    <property type="component" value="Unassembled WGS sequence"/>
</dbReference>
<keyword evidence="2" id="KW-1185">Reference proteome</keyword>
<dbReference type="EMBL" id="JAAIUW010000005">
    <property type="protein sequence ID" value="KAF7832001.1"/>
    <property type="molecule type" value="Genomic_DNA"/>
</dbReference>
<organism evidence="1 2">
    <name type="scientific">Senna tora</name>
    <dbReference type="NCBI Taxonomy" id="362788"/>
    <lineage>
        <taxon>Eukaryota</taxon>
        <taxon>Viridiplantae</taxon>
        <taxon>Streptophyta</taxon>
        <taxon>Embryophyta</taxon>
        <taxon>Tracheophyta</taxon>
        <taxon>Spermatophyta</taxon>
        <taxon>Magnoliopsida</taxon>
        <taxon>eudicotyledons</taxon>
        <taxon>Gunneridae</taxon>
        <taxon>Pentapetalae</taxon>
        <taxon>rosids</taxon>
        <taxon>fabids</taxon>
        <taxon>Fabales</taxon>
        <taxon>Fabaceae</taxon>
        <taxon>Caesalpinioideae</taxon>
        <taxon>Cassia clade</taxon>
        <taxon>Senna</taxon>
    </lineage>
</organism>
<name>A0A835C2F2_9FABA</name>
<dbReference type="AlphaFoldDB" id="A0A835C2F2"/>
<gene>
    <name evidence="1" type="ORF">G2W53_014334</name>
</gene>
<proteinExistence type="predicted"/>
<evidence type="ECO:0000313" key="1">
    <source>
        <dbReference type="EMBL" id="KAF7832001.1"/>
    </source>
</evidence>
<protein>
    <submittedName>
        <fullName evidence="1">Uncharacterized protein</fullName>
    </submittedName>
</protein>
<evidence type="ECO:0000313" key="2">
    <source>
        <dbReference type="Proteomes" id="UP000634136"/>
    </source>
</evidence>